<feature type="transmembrane region" description="Helical" evidence="10">
    <location>
        <begin position="96"/>
        <end position="120"/>
    </location>
</feature>
<evidence type="ECO:0000256" key="4">
    <source>
        <dbReference type="ARBA" id="ARBA00022989"/>
    </source>
</evidence>
<dbReference type="PANTHER" id="PTHR28259:SF1">
    <property type="entry name" value="FLUORIDE EXPORT PROTEIN 1-RELATED"/>
    <property type="match status" value="1"/>
</dbReference>
<comment type="activity regulation">
    <text evidence="10">Na(+) is not transported, but it plays an essential structural role and its presence is essential for fluoride channel function.</text>
</comment>
<comment type="subcellular location">
    <subcellularLocation>
        <location evidence="1 10">Cell membrane</location>
        <topology evidence="1 10">Multi-pass membrane protein</topology>
    </subcellularLocation>
</comment>
<comment type="function">
    <text evidence="9 10">Fluoride-specific ion channel. Important for reducing fluoride concentration in the cell, thus reducing its toxicity.</text>
</comment>
<evidence type="ECO:0000256" key="2">
    <source>
        <dbReference type="ARBA" id="ARBA00022475"/>
    </source>
</evidence>
<evidence type="ECO:0000256" key="7">
    <source>
        <dbReference type="ARBA" id="ARBA00035120"/>
    </source>
</evidence>
<dbReference type="InterPro" id="IPR003691">
    <property type="entry name" value="FluC"/>
</dbReference>
<evidence type="ECO:0000256" key="3">
    <source>
        <dbReference type="ARBA" id="ARBA00022692"/>
    </source>
</evidence>
<reference evidence="11" key="1">
    <citation type="submission" date="2020-10" db="EMBL/GenBank/DDBJ databases">
        <authorList>
            <person name="Gilroy R."/>
        </authorList>
    </citation>
    <scope>NUCLEOTIDE SEQUENCE</scope>
    <source>
        <strain evidence="11">ChiBcolR7-354</strain>
    </source>
</reference>
<evidence type="ECO:0000256" key="5">
    <source>
        <dbReference type="ARBA" id="ARBA00023136"/>
    </source>
</evidence>
<keyword evidence="3 10" id="KW-0812">Transmembrane</keyword>
<dbReference type="Pfam" id="PF02537">
    <property type="entry name" value="CRCB"/>
    <property type="match status" value="1"/>
</dbReference>
<name>A0A9D1CSH4_9FIRM</name>
<dbReference type="GO" id="GO:0062054">
    <property type="term" value="F:fluoride channel activity"/>
    <property type="evidence" value="ECO:0007669"/>
    <property type="project" value="UniProtKB-UniRule"/>
</dbReference>
<evidence type="ECO:0000256" key="8">
    <source>
        <dbReference type="ARBA" id="ARBA00035585"/>
    </source>
</evidence>
<dbReference type="Proteomes" id="UP000824262">
    <property type="component" value="Unassembled WGS sequence"/>
</dbReference>
<feature type="transmembrane region" description="Helical" evidence="10">
    <location>
        <begin position="66"/>
        <end position="84"/>
    </location>
</feature>
<feature type="binding site" evidence="10">
    <location>
        <position position="74"/>
    </location>
    <ligand>
        <name>Na(+)</name>
        <dbReference type="ChEBI" id="CHEBI:29101"/>
        <note>structural</note>
    </ligand>
</feature>
<dbReference type="GO" id="GO:0140114">
    <property type="term" value="P:cellular detoxification of fluoride"/>
    <property type="evidence" value="ECO:0007669"/>
    <property type="project" value="UniProtKB-UniRule"/>
</dbReference>
<evidence type="ECO:0000256" key="6">
    <source>
        <dbReference type="ARBA" id="ARBA00023303"/>
    </source>
</evidence>
<evidence type="ECO:0000256" key="9">
    <source>
        <dbReference type="ARBA" id="ARBA00049940"/>
    </source>
</evidence>
<reference evidence="11" key="2">
    <citation type="journal article" date="2021" name="PeerJ">
        <title>Extensive microbial diversity within the chicken gut microbiome revealed by metagenomics and culture.</title>
        <authorList>
            <person name="Gilroy R."/>
            <person name="Ravi A."/>
            <person name="Getino M."/>
            <person name="Pursley I."/>
            <person name="Horton D.L."/>
            <person name="Alikhan N.F."/>
            <person name="Baker D."/>
            <person name="Gharbi K."/>
            <person name="Hall N."/>
            <person name="Watson M."/>
            <person name="Adriaenssens E.M."/>
            <person name="Foster-Nyarko E."/>
            <person name="Jarju S."/>
            <person name="Secka A."/>
            <person name="Antonio M."/>
            <person name="Oren A."/>
            <person name="Chaudhuri R.R."/>
            <person name="La Ragione R."/>
            <person name="Hildebrand F."/>
            <person name="Pallen M.J."/>
        </authorList>
    </citation>
    <scope>NUCLEOTIDE SEQUENCE</scope>
    <source>
        <strain evidence="11">ChiBcolR7-354</strain>
    </source>
</reference>
<keyword evidence="5 10" id="KW-0472">Membrane</keyword>
<evidence type="ECO:0000256" key="1">
    <source>
        <dbReference type="ARBA" id="ARBA00004651"/>
    </source>
</evidence>
<evidence type="ECO:0000256" key="10">
    <source>
        <dbReference type="HAMAP-Rule" id="MF_00454"/>
    </source>
</evidence>
<organism evidence="11 12">
    <name type="scientific">Candidatus Scatomorpha intestinavium</name>
    <dbReference type="NCBI Taxonomy" id="2840922"/>
    <lineage>
        <taxon>Bacteria</taxon>
        <taxon>Bacillati</taxon>
        <taxon>Bacillota</taxon>
        <taxon>Clostridia</taxon>
        <taxon>Eubacteriales</taxon>
        <taxon>Candidatus Scatomorpha</taxon>
    </lineage>
</organism>
<dbReference type="GO" id="GO:0005886">
    <property type="term" value="C:plasma membrane"/>
    <property type="evidence" value="ECO:0007669"/>
    <property type="project" value="UniProtKB-SubCell"/>
</dbReference>
<dbReference type="GO" id="GO:0046872">
    <property type="term" value="F:metal ion binding"/>
    <property type="evidence" value="ECO:0007669"/>
    <property type="project" value="UniProtKB-KW"/>
</dbReference>
<comment type="caution">
    <text evidence="11">The sequence shown here is derived from an EMBL/GenBank/DDBJ whole genome shotgun (WGS) entry which is preliminary data.</text>
</comment>
<proteinExistence type="inferred from homology"/>
<keyword evidence="2 10" id="KW-1003">Cell membrane</keyword>
<keyword evidence="10" id="KW-0915">Sodium</keyword>
<dbReference type="EMBL" id="DVGA01000063">
    <property type="protein sequence ID" value="HIQ78847.1"/>
    <property type="molecule type" value="Genomic_DNA"/>
</dbReference>
<accession>A0A9D1CSH4</accession>
<dbReference type="AlphaFoldDB" id="A0A9D1CSH4"/>
<gene>
    <name evidence="10 11" type="primary">crcB</name>
    <name evidence="10" type="synonym">fluC</name>
    <name evidence="11" type="ORF">IAB77_06270</name>
</gene>
<keyword evidence="6 10" id="KW-0407">Ion channel</keyword>
<feature type="transmembrane region" description="Helical" evidence="10">
    <location>
        <begin position="34"/>
        <end position="54"/>
    </location>
</feature>
<evidence type="ECO:0000313" key="11">
    <source>
        <dbReference type="EMBL" id="HIQ78847.1"/>
    </source>
</evidence>
<evidence type="ECO:0000313" key="12">
    <source>
        <dbReference type="Proteomes" id="UP000824262"/>
    </source>
</evidence>
<keyword evidence="10" id="KW-0479">Metal-binding</keyword>
<keyword evidence="4 10" id="KW-1133">Transmembrane helix</keyword>
<protein>
    <recommendedName>
        <fullName evidence="10">Fluoride-specific ion channel FluC</fullName>
    </recommendedName>
</protein>
<comment type="similarity">
    <text evidence="7 10">Belongs to the fluoride channel Fluc/FEX (TC 1.A.43) family.</text>
</comment>
<dbReference type="PANTHER" id="PTHR28259">
    <property type="entry name" value="FLUORIDE EXPORT PROTEIN 1-RELATED"/>
    <property type="match status" value="1"/>
</dbReference>
<dbReference type="HAMAP" id="MF_00454">
    <property type="entry name" value="FluC"/>
    <property type="match status" value="1"/>
</dbReference>
<feature type="binding site" evidence="10">
    <location>
        <position position="77"/>
    </location>
    <ligand>
        <name>Na(+)</name>
        <dbReference type="ChEBI" id="CHEBI:29101"/>
        <note>structural</note>
    </ligand>
</feature>
<dbReference type="NCBIfam" id="TIGR00494">
    <property type="entry name" value="crcB"/>
    <property type="match status" value="1"/>
</dbReference>
<keyword evidence="10" id="KW-0813">Transport</keyword>
<sequence length="122" mass="12664">MLNCIVIGLGGFIGSVLRYLAGKLTLAPHTAFPLNTLLINVLGSFAIGLIAALAARDPGLNPRLVLFVRVGLCGGFTTFSTFSLETFELLRAGSYAAAGLYAVLSAVLCVLAVVLAHMLVKA</sequence>
<comment type="catalytic activity">
    <reaction evidence="8">
        <text>fluoride(in) = fluoride(out)</text>
        <dbReference type="Rhea" id="RHEA:76159"/>
        <dbReference type="ChEBI" id="CHEBI:17051"/>
    </reaction>
    <physiologicalReaction direction="left-to-right" evidence="8">
        <dbReference type="Rhea" id="RHEA:76160"/>
    </physiologicalReaction>
</comment>
<keyword evidence="10" id="KW-0406">Ion transport</keyword>